<feature type="binding site" evidence="4">
    <location>
        <position position="538"/>
    </location>
    <ligand>
        <name>Zn(2+)</name>
        <dbReference type="ChEBI" id="CHEBI:29105"/>
    </ligand>
</feature>
<dbReference type="GO" id="GO:0005576">
    <property type="term" value="C:extracellular region"/>
    <property type="evidence" value="ECO:0007669"/>
    <property type="project" value="TreeGrafter"/>
</dbReference>
<dbReference type="GO" id="GO:0046514">
    <property type="term" value="P:ceramide catabolic process"/>
    <property type="evidence" value="ECO:0007669"/>
    <property type="project" value="InterPro"/>
</dbReference>
<feature type="domain" description="Neutral/alkaline non-lysosomal ceramidase C-terminal" evidence="8">
    <location>
        <begin position="570"/>
        <end position="730"/>
    </location>
</feature>
<feature type="chain" id="PRO_5030967737" description="Neutral ceramidase" evidence="6">
    <location>
        <begin position="28"/>
        <end position="732"/>
    </location>
</feature>
<dbReference type="Pfam" id="PF17048">
    <property type="entry name" value="Ceramidse_alk_C"/>
    <property type="match status" value="1"/>
</dbReference>
<dbReference type="PANTHER" id="PTHR12670:SF1">
    <property type="entry name" value="NEUTRAL CERAMIDASE"/>
    <property type="match status" value="1"/>
</dbReference>
<dbReference type="AlphaFoldDB" id="A0A7S1GDJ7"/>
<dbReference type="GO" id="GO:0016020">
    <property type="term" value="C:membrane"/>
    <property type="evidence" value="ECO:0007669"/>
    <property type="project" value="GOC"/>
</dbReference>
<dbReference type="GO" id="GO:0046512">
    <property type="term" value="P:sphingosine biosynthetic process"/>
    <property type="evidence" value="ECO:0007669"/>
    <property type="project" value="TreeGrafter"/>
</dbReference>
<evidence type="ECO:0000256" key="6">
    <source>
        <dbReference type="SAM" id="SignalP"/>
    </source>
</evidence>
<dbReference type="GO" id="GO:0046872">
    <property type="term" value="F:metal ion binding"/>
    <property type="evidence" value="ECO:0007669"/>
    <property type="project" value="UniProtKB-KW"/>
</dbReference>
<evidence type="ECO:0000256" key="4">
    <source>
        <dbReference type="PIRSR" id="PIRSR606823-2"/>
    </source>
</evidence>
<evidence type="ECO:0000256" key="5">
    <source>
        <dbReference type="RuleBase" id="RU366019"/>
    </source>
</evidence>
<reference evidence="9" key="1">
    <citation type="submission" date="2021-01" db="EMBL/GenBank/DDBJ databases">
        <authorList>
            <person name="Corre E."/>
            <person name="Pelletier E."/>
            <person name="Niang G."/>
            <person name="Scheremetjew M."/>
            <person name="Finn R."/>
            <person name="Kale V."/>
            <person name="Holt S."/>
            <person name="Cochrane G."/>
            <person name="Meng A."/>
            <person name="Brown T."/>
            <person name="Cohen L."/>
        </authorList>
    </citation>
    <scope>NUCLEOTIDE SEQUENCE</scope>
    <source>
        <strain evidence="9">Ms1</strain>
    </source>
</reference>
<dbReference type="EMBL" id="HBFS01027580">
    <property type="protein sequence ID" value="CAD8925205.1"/>
    <property type="molecule type" value="Transcribed_RNA"/>
</dbReference>
<feature type="signal peptide" evidence="6">
    <location>
        <begin position="1"/>
        <end position="27"/>
    </location>
</feature>
<keyword evidence="6" id="KW-0732">Signal</keyword>
<dbReference type="Gene3D" id="2.60.40.2300">
    <property type="entry name" value="Neutral/alkaline non-lysosomal ceramidase, C-terminal domain"/>
    <property type="match status" value="1"/>
</dbReference>
<protein>
    <recommendedName>
        <fullName evidence="5">Neutral ceramidase</fullName>
        <ecNumber evidence="5">3.5.1.23</ecNumber>
    </recommendedName>
</protein>
<feature type="active site" description="Nucleophile" evidence="3">
    <location>
        <position position="310"/>
    </location>
</feature>
<feature type="domain" description="Neutral/alkaline non-lysosomal ceramidase N-terminal" evidence="7">
    <location>
        <begin position="56"/>
        <end position="567"/>
    </location>
</feature>
<keyword evidence="5" id="KW-0443">Lipid metabolism</keyword>
<dbReference type="PANTHER" id="PTHR12670">
    <property type="entry name" value="CERAMIDASE"/>
    <property type="match status" value="1"/>
</dbReference>
<dbReference type="GO" id="GO:0017040">
    <property type="term" value="F:N-acylsphingosine amidohydrolase activity"/>
    <property type="evidence" value="ECO:0007669"/>
    <property type="project" value="UniProtKB-UniRule"/>
</dbReference>
<keyword evidence="4" id="KW-0479">Metal-binding</keyword>
<dbReference type="InterPro" id="IPR006823">
    <property type="entry name" value="Ceramidase_alk"/>
</dbReference>
<sequence>MARLLPPTASLVLVVALAAAALGGAHATGARRGDAELGLEAAAAAAATAPAADAPYLVGTGIADMTGPAADVDFMGYAQPSQTGQGIHFRQRARAFVVADPTTNARFAFVSIDAGMSSQPLVREVVAKLQSHFPDGRYNFTNVCISGTHTHGTPGGFHQYVLFQITSLGAVPQTLAAYVNGVTNAIVRADANVKPGRILINSGLVDDANINRSPTAYANNPADERARYANNTDHDMVLLRFEAADGTEIGMLTWYATHGTSMNNTNRLISGDNKGAASMFVEASKNPPGTLPGDGSFVAAFASTNLGDTSPNTNGPHCLDTGLSCDNPTSTCNGKNELCVGSGPGRDMLDSTQIIAQRQVDTAMALYEGATTALAGPVDFRHQWVNMPSFTVANASGTGGGNVTLCKPAMGYAFAAGTTDGPGAFNFKQGTTTSNPFWNAISHFIATPSAADIACQHPKPILLATGDTDTPYEWDPATVSTQLLRIGQLFILAVPGEFTTMSGRRIRESVRAQLIASGAAGEDAVVVIAGLSNTYASYITTFEEYQVQRYEGASNVFGPHTLEAYQQQFGSLAAAMAAGKPVAPGPSPPDLSSKQISLLPGVVADSVPSGKAFGGVQTQPAASVKVGGTVTSTFYSACPRNNLMTEDTFLTVERQGAGGAWTVVAVDGNWETAFHWYRHSGISSESFADISWTVPAGTPAGTYRIGHKGYYKHFLGHTVPFSGYTNSFAVTS</sequence>
<dbReference type="Pfam" id="PF04734">
    <property type="entry name" value="Ceramidase_alk"/>
    <property type="match status" value="1"/>
</dbReference>
<comment type="cofactor">
    <cofactor evidence="4">
        <name>Zn(2+)</name>
        <dbReference type="ChEBI" id="CHEBI:29105"/>
    </cofactor>
    <text evidence="4">Binds 1 zinc ion per subunit.</text>
</comment>
<dbReference type="InterPro" id="IPR038445">
    <property type="entry name" value="NCDase_C_sf"/>
</dbReference>
<name>A0A7S1GDJ7_9STRA</name>
<comment type="similarity">
    <text evidence="1 5">Belongs to the neutral ceramidase family.</text>
</comment>
<evidence type="ECO:0000259" key="7">
    <source>
        <dbReference type="Pfam" id="PF04734"/>
    </source>
</evidence>
<evidence type="ECO:0000256" key="1">
    <source>
        <dbReference type="ARBA" id="ARBA00009835"/>
    </source>
</evidence>
<gene>
    <name evidence="9" type="ORF">BSP0115_LOCUS18469</name>
</gene>
<evidence type="ECO:0000256" key="2">
    <source>
        <dbReference type="ARBA" id="ARBA00022801"/>
    </source>
</evidence>
<dbReference type="EC" id="3.5.1.23" evidence="5"/>
<organism evidence="9">
    <name type="scientific">Bicosoecida sp. CB-2014</name>
    <dbReference type="NCBI Taxonomy" id="1486930"/>
    <lineage>
        <taxon>Eukaryota</taxon>
        <taxon>Sar</taxon>
        <taxon>Stramenopiles</taxon>
        <taxon>Bigyra</taxon>
        <taxon>Opalozoa</taxon>
        <taxon>Bicosoecida</taxon>
    </lineage>
</organism>
<dbReference type="InterPro" id="IPR031329">
    <property type="entry name" value="NEUT/ALK_ceramidase_N"/>
</dbReference>
<accession>A0A7S1GDJ7</accession>
<dbReference type="GO" id="GO:0042759">
    <property type="term" value="P:long-chain fatty acid biosynthetic process"/>
    <property type="evidence" value="ECO:0007669"/>
    <property type="project" value="TreeGrafter"/>
</dbReference>
<evidence type="ECO:0000313" key="9">
    <source>
        <dbReference type="EMBL" id="CAD8925205.1"/>
    </source>
</evidence>
<dbReference type="InterPro" id="IPR031331">
    <property type="entry name" value="NEUT/ALK_ceramidase_C"/>
</dbReference>
<proteinExistence type="inferred from homology"/>
<feature type="binding site" evidence="4">
    <location>
        <position position="497"/>
    </location>
    <ligand>
        <name>Zn(2+)</name>
        <dbReference type="ChEBI" id="CHEBI:29105"/>
    </ligand>
</feature>
<evidence type="ECO:0000259" key="8">
    <source>
        <dbReference type="Pfam" id="PF17048"/>
    </source>
</evidence>
<comment type="catalytic activity">
    <reaction evidence="5">
        <text>an N-acylsphing-4-enine + H2O = sphing-4-enine + a fatty acid</text>
        <dbReference type="Rhea" id="RHEA:20856"/>
        <dbReference type="ChEBI" id="CHEBI:15377"/>
        <dbReference type="ChEBI" id="CHEBI:28868"/>
        <dbReference type="ChEBI" id="CHEBI:52639"/>
        <dbReference type="ChEBI" id="CHEBI:57756"/>
        <dbReference type="EC" id="3.5.1.23"/>
    </reaction>
</comment>
<evidence type="ECO:0000256" key="3">
    <source>
        <dbReference type="PIRSR" id="PIRSR606823-1"/>
    </source>
</evidence>
<feature type="binding site" evidence="4">
    <location>
        <position position="149"/>
    </location>
    <ligand>
        <name>Zn(2+)</name>
        <dbReference type="ChEBI" id="CHEBI:29105"/>
    </ligand>
</feature>
<keyword evidence="2 5" id="KW-0378">Hydrolase</keyword>
<keyword evidence="4" id="KW-0862">Zinc</keyword>
<keyword evidence="5" id="KW-0746">Sphingolipid metabolism</keyword>
<feature type="binding site" evidence="4">
    <location>
        <position position="258"/>
    </location>
    <ligand>
        <name>Zn(2+)</name>
        <dbReference type="ChEBI" id="CHEBI:29105"/>
    </ligand>
</feature>